<gene>
    <name evidence="2" type="ORF">CCMP2556_LOCUS10307</name>
</gene>
<organism evidence="2 3">
    <name type="scientific">Durusdinium trenchii</name>
    <dbReference type="NCBI Taxonomy" id="1381693"/>
    <lineage>
        <taxon>Eukaryota</taxon>
        <taxon>Sar</taxon>
        <taxon>Alveolata</taxon>
        <taxon>Dinophyceae</taxon>
        <taxon>Suessiales</taxon>
        <taxon>Symbiodiniaceae</taxon>
        <taxon>Durusdinium</taxon>
    </lineage>
</organism>
<keyword evidence="3" id="KW-1185">Reference proteome</keyword>
<proteinExistence type="predicted"/>
<evidence type="ECO:0000256" key="1">
    <source>
        <dbReference type="SAM" id="MobiDB-lite"/>
    </source>
</evidence>
<dbReference type="Proteomes" id="UP001642484">
    <property type="component" value="Unassembled WGS sequence"/>
</dbReference>
<protein>
    <submittedName>
        <fullName evidence="2">Uncharacterized protein</fullName>
    </submittedName>
</protein>
<dbReference type="EMBL" id="CAXAMN010004781">
    <property type="protein sequence ID" value="CAK9011014.1"/>
    <property type="molecule type" value="Genomic_DNA"/>
</dbReference>
<name>A0ABP0J9I2_9DINO</name>
<feature type="region of interest" description="Disordered" evidence="1">
    <location>
        <begin position="175"/>
        <end position="196"/>
    </location>
</feature>
<evidence type="ECO:0000313" key="3">
    <source>
        <dbReference type="Proteomes" id="UP001642484"/>
    </source>
</evidence>
<reference evidence="2 3" key="1">
    <citation type="submission" date="2024-02" db="EMBL/GenBank/DDBJ databases">
        <authorList>
            <person name="Chen Y."/>
            <person name="Shah S."/>
            <person name="Dougan E. K."/>
            <person name="Thang M."/>
            <person name="Chan C."/>
        </authorList>
    </citation>
    <scope>NUCLEOTIDE SEQUENCE [LARGE SCALE GENOMIC DNA]</scope>
</reference>
<comment type="caution">
    <text evidence="2">The sequence shown here is derived from an EMBL/GenBank/DDBJ whole genome shotgun (WGS) entry which is preliminary data.</text>
</comment>
<accession>A0ABP0J9I2</accession>
<sequence>MLCPESCWIWCNSKVDASLEMMRRGWRDSKGREYKLEIQIVPMDDFTMHAMKDPGGYFMIEIDGHRLSHGFDQTHYMHFTARKGHCGMDFFWSHFWPMYKSILGLFQAAREASEPLQVLHVEKSCRLLPAEELKALLCDALMPSPGESGCVPSDHAAVQRVYVWRRRALQAAQRLPSEKMLGGEGHEGDEASTDLLHGNSRREEDLDWAYQGDLQEEANAPYVDRWRTGSVSQQDLGLVSSHWKG</sequence>
<evidence type="ECO:0000313" key="2">
    <source>
        <dbReference type="EMBL" id="CAK9011014.1"/>
    </source>
</evidence>